<accession>A0A1P8WI74</accession>
<reference evidence="4 5" key="1">
    <citation type="journal article" date="2016" name="Front. Microbiol.">
        <title>Fuerstia marisgermanicae gen. nov., sp. nov., an Unusual Member of the Phylum Planctomycetes from the German Wadden Sea.</title>
        <authorList>
            <person name="Kohn T."/>
            <person name="Heuer A."/>
            <person name="Jogler M."/>
            <person name="Vollmers J."/>
            <person name="Boedeker C."/>
            <person name="Bunk B."/>
            <person name="Rast P."/>
            <person name="Borchert D."/>
            <person name="Glockner I."/>
            <person name="Freese H.M."/>
            <person name="Klenk H.P."/>
            <person name="Overmann J."/>
            <person name="Kaster A.K."/>
            <person name="Rohde M."/>
            <person name="Wiegand S."/>
            <person name="Jogler C."/>
        </authorList>
    </citation>
    <scope>NUCLEOTIDE SEQUENCE [LARGE SCALE GENOMIC DNA]</scope>
    <source>
        <strain evidence="4 5">NH11</strain>
    </source>
</reference>
<keyword evidence="5" id="KW-1185">Reference proteome</keyword>
<gene>
    <name evidence="4" type="ORF">Fuma_03378</name>
</gene>
<dbReference type="EMBL" id="CP017641">
    <property type="protein sequence ID" value="APZ93760.1"/>
    <property type="molecule type" value="Genomic_DNA"/>
</dbReference>
<feature type="compositionally biased region" description="Polar residues" evidence="1">
    <location>
        <begin position="188"/>
        <end position="201"/>
    </location>
</feature>
<keyword evidence="2" id="KW-0812">Transmembrane</keyword>
<feature type="domain" description="Type VI secretion system component TssM1 N-terminal" evidence="3">
    <location>
        <begin position="328"/>
        <end position="507"/>
    </location>
</feature>
<dbReference type="STRING" id="1891926.Fuma_03378"/>
<evidence type="ECO:0000313" key="4">
    <source>
        <dbReference type="EMBL" id="APZ93760.1"/>
    </source>
</evidence>
<keyword evidence="2" id="KW-1133">Transmembrane helix</keyword>
<organism evidence="4 5">
    <name type="scientific">Fuerstiella marisgermanici</name>
    <dbReference type="NCBI Taxonomy" id="1891926"/>
    <lineage>
        <taxon>Bacteria</taxon>
        <taxon>Pseudomonadati</taxon>
        <taxon>Planctomycetota</taxon>
        <taxon>Planctomycetia</taxon>
        <taxon>Planctomycetales</taxon>
        <taxon>Planctomycetaceae</taxon>
        <taxon>Fuerstiella</taxon>
    </lineage>
</organism>
<keyword evidence="2" id="KW-0472">Membrane</keyword>
<dbReference type="InterPro" id="IPR025743">
    <property type="entry name" value="TssM1_N"/>
</dbReference>
<evidence type="ECO:0000259" key="3">
    <source>
        <dbReference type="Pfam" id="PF14331"/>
    </source>
</evidence>
<dbReference type="Pfam" id="PF14331">
    <property type="entry name" value="IcmF-related_N"/>
    <property type="match status" value="1"/>
</dbReference>
<proteinExistence type="predicted"/>
<feature type="transmembrane region" description="Helical" evidence="2">
    <location>
        <begin position="73"/>
        <end position="92"/>
    </location>
</feature>
<dbReference type="OrthoDB" id="275567at2"/>
<feature type="transmembrane region" description="Helical" evidence="2">
    <location>
        <begin position="541"/>
        <end position="560"/>
    </location>
</feature>
<evidence type="ECO:0000256" key="2">
    <source>
        <dbReference type="SAM" id="Phobius"/>
    </source>
</evidence>
<dbReference type="RefSeq" id="WP_077025174.1">
    <property type="nucleotide sequence ID" value="NZ_CP017641.1"/>
</dbReference>
<protein>
    <submittedName>
        <fullName evidence="4">Type VI secretion protein IcmF</fullName>
    </submittedName>
</protein>
<feature type="region of interest" description="Disordered" evidence="1">
    <location>
        <begin position="188"/>
        <end position="269"/>
    </location>
</feature>
<name>A0A1P8WI74_9PLAN</name>
<feature type="transmembrane region" description="Helical" evidence="2">
    <location>
        <begin position="29"/>
        <end position="52"/>
    </location>
</feature>
<feature type="compositionally biased region" description="Pro residues" evidence="1">
    <location>
        <begin position="236"/>
        <end position="246"/>
    </location>
</feature>
<dbReference type="Proteomes" id="UP000187735">
    <property type="component" value="Chromosome"/>
</dbReference>
<dbReference type="AlphaFoldDB" id="A0A1P8WI74"/>
<dbReference type="KEGG" id="fmr:Fuma_03378"/>
<evidence type="ECO:0000313" key="5">
    <source>
        <dbReference type="Proteomes" id="UP000187735"/>
    </source>
</evidence>
<sequence>MRSIFYKVLEWTRLLFGMMPRSGVGNVKVYLIIHYCFIALVAITLAIFSNVIRDAVPGLRGGLKMWDWLERTWCGVAFLIVYAIIRIVLYLMELLGIEDDSEFPDIEADWEEILDALDRERLPIDDVPLFLVNGFTPQQEQSAFDAASEIEWRVVAPPVTQKSAVLRVFANDDAIFLCCTGVGSTNLQQGKVSNEPSSRSSAPVAHSGVTGTQAAGQLKGVVDRAKSVTGTNPAMGAPPPPPPPAGAAPAGGAPMAPPPPPAPVAGTGTQSKGIGAFFGTIAPGGLKRAMETFSGLNRSDAKGYGKKRLAPLSELESMIGIRRIEFVCHLINRSRAPYCPINGMLQAVPFSWAEEVDYARKLAPAIRDDVVAVHERLQLQFPVVVVVTELDDVPGMREFILRANRLQPGLRLSRAGSSFAAGADVSDKNAEWVIERGMQWFRGWVYSAFSYDLDNKENQKLFNMLCEVNQRKNALVTLLRESLYKVVTPRARLQGCYFCATGQASTEQAFIRGVLDKLPESQGDVAWTPQLKRSQKRSSTIAWACFGAAALLMVLTVLLARGLTGGGAS</sequence>
<evidence type="ECO:0000256" key="1">
    <source>
        <dbReference type="SAM" id="MobiDB-lite"/>
    </source>
</evidence>